<evidence type="ECO:0000256" key="1">
    <source>
        <dbReference type="SAM" id="MobiDB-lite"/>
    </source>
</evidence>
<organism evidence="3 4">
    <name type="scientific">Nocardiopsis coralli</name>
    <dbReference type="NCBI Taxonomy" id="2772213"/>
    <lineage>
        <taxon>Bacteria</taxon>
        <taxon>Bacillati</taxon>
        <taxon>Actinomycetota</taxon>
        <taxon>Actinomycetes</taxon>
        <taxon>Streptosporangiales</taxon>
        <taxon>Nocardiopsidaceae</taxon>
        <taxon>Nocardiopsis</taxon>
    </lineage>
</organism>
<gene>
    <name evidence="3" type="ORF">IDM40_15105</name>
</gene>
<accession>A0ABR9P864</accession>
<evidence type="ECO:0000256" key="2">
    <source>
        <dbReference type="SAM" id="Phobius"/>
    </source>
</evidence>
<keyword evidence="4" id="KW-1185">Reference proteome</keyword>
<reference evidence="3 4" key="1">
    <citation type="submission" date="2020-09" db="EMBL/GenBank/DDBJ databases">
        <title>Diversity and distribution of actinomycetes associated with coral in the coast of Hainan.</title>
        <authorList>
            <person name="Li F."/>
        </authorList>
    </citation>
    <scope>NUCLEOTIDE SEQUENCE [LARGE SCALE GENOMIC DNA]</scope>
    <source>
        <strain evidence="3 4">HNM0947</strain>
    </source>
</reference>
<comment type="caution">
    <text evidence="3">The sequence shown here is derived from an EMBL/GenBank/DDBJ whole genome shotgun (WGS) entry which is preliminary data.</text>
</comment>
<sequence length="613" mass="63788">MPPDQPAEEPADHEGPGSAPGPASAPGSGPTTGSAPAPTPTASRARIAAWWILRIAAPLGVLWVLWRLLPPAVTIPAALVLLLASAALLAPGDLPKRPVAAPGALVVAWDLVLLATVTALWAVQAHPHGLALTAVVPVLLGLGVRLRTWSALTAPPAHPLEPRVPPAAGVLALAAVLALALLSPLYRDGPAHALECSGLASAPGGGQVWDDAEVLEGAPPPDHPALGEALWRSDRQETLTGGHGGTVTMIRSSSDEEGLAVRAADDGRVLWHVDADRIASDTSRAQVRTDRVHQVGGTVVAGFHGIGETAMGEPETRTVGYDAATGRMQWCASGLWELTTDVEETERFAARRDGPHSSWSLYEAADGSEVARISADGDTDQPDHDNLGSRAHMSGGRVTVHTVQGFTTYDLATAEPVTAAVNLTDRFDLRPVQDVTHVDDVTVASFAESDDHDGPERGHERHGVAAYGPGGEYLWDSFGTGPLEEGEPLVGSGFGACDEPEGEPRHLGFDGHFLALDAPDNDRRVAGVRATDGTVTWLSGDQHAFAHCSWEQRVIDGNLVTDTGDTVGADGPVTGPLGHPDSAQDHITVLMFAGNGTATGHPPTSPVVFHALP</sequence>
<keyword evidence="2" id="KW-0472">Membrane</keyword>
<evidence type="ECO:0000313" key="3">
    <source>
        <dbReference type="EMBL" id="MBE3000027.1"/>
    </source>
</evidence>
<feature type="transmembrane region" description="Helical" evidence="2">
    <location>
        <begin position="72"/>
        <end position="91"/>
    </location>
</feature>
<feature type="compositionally biased region" description="Low complexity" evidence="1">
    <location>
        <begin position="16"/>
        <end position="40"/>
    </location>
</feature>
<evidence type="ECO:0000313" key="4">
    <source>
        <dbReference type="Proteomes" id="UP000806528"/>
    </source>
</evidence>
<proteinExistence type="predicted"/>
<feature type="transmembrane region" description="Helical" evidence="2">
    <location>
        <begin position="103"/>
        <end position="123"/>
    </location>
</feature>
<evidence type="ECO:0008006" key="5">
    <source>
        <dbReference type="Google" id="ProtNLM"/>
    </source>
</evidence>
<protein>
    <recommendedName>
        <fullName evidence="5">PQQ-like domain-containing protein</fullName>
    </recommendedName>
</protein>
<dbReference type="Proteomes" id="UP000806528">
    <property type="component" value="Unassembled WGS sequence"/>
</dbReference>
<name>A0ABR9P864_9ACTN</name>
<feature type="region of interest" description="Disordered" evidence="1">
    <location>
        <begin position="1"/>
        <end position="40"/>
    </location>
</feature>
<dbReference type="RefSeq" id="WP_193122646.1">
    <property type="nucleotide sequence ID" value="NZ_JADBGI010000012.1"/>
</dbReference>
<feature type="transmembrane region" description="Helical" evidence="2">
    <location>
        <begin position="167"/>
        <end position="186"/>
    </location>
</feature>
<keyword evidence="2" id="KW-0812">Transmembrane</keyword>
<feature type="transmembrane region" description="Helical" evidence="2">
    <location>
        <begin position="129"/>
        <end position="146"/>
    </location>
</feature>
<dbReference type="EMBL" id="JADBGI010000012">
    <property type="protein sequence ID" value="MBE3000027.1"/>
    <property type="molecule type" value="Genomic_DNA"/>
</dbReference>
<feature type="transmembrane region" description="Helical" evidence="2">
    <location>
        <begin position="47"/>
        <end position="66"/>
    </location>
</feature>
<keyword evidence="2" id="KW-1133">Transmembrane helix</keyword>